<gene>
    <name evidence="2" type="ORF">SNE34_12445</name>
</gene>
<proteinExistence type="predicted"/>
<name>A0ABU7Z0Z4_9GAMM</name>
<dbReference type="RefSeq" id="WP_332617687.1">
    <property type="nucleotide sequence ID" value="NZ_JAXGFP010000006.1"/>
</dbReference>
<dbReference type="PROSITE" id="PS51186">
    <property type="entry name" value="GNAT"/>
    <property type="match status" value="1"/>
</dbReference>
<keyword evidence="3" id="KW-1185">Reference proteome</keyword>
<evidence type="ECO:0000313" key="3">
    <source>
        <dbReference type="Proteomes" id="UP001355056"/>
    </source>
</evidence>
<reference evidence="2 3" key="1">
    <citation type="journal article" date="2016" name="Int. J. Syst. Evol. Microbiol.">
        <title>Lysobacter erysipheiresistens sp. nov., an antagonist of powdery mildew, isolated from tobacco-cultivated soil.</title>
        <authorList>
            <person name="Xie B."/>
            <person name="Li T."/>
            <person name="Lin X."/>
            <person name="Wang C.J."/>
            <person name="Chen Y.J."/>
            <person name="Liu W.J."/>
            <person name="Zhao Z.W."/>
        </authorList>
    </citation>
    <scope>NUCLEOTIDE SEQUENCE [LARGE SCALE GENOMIC DNA]</scope>
    <source>
        <strain evidence="2 3">RS-LYSO-3</strain>
    </source>
</reference>
<protein>
    <submittedName>
        <fullName evidence="2">GNAT family N-acetyltransferase</fullName>
    </submittedName>
</protein>
<dbReference type="InterPro" id="IPR000182">
    <property type="entry name" value="GNAT_dom"/>
</dbReference>
<dbReference type="InterPro" id="IPR016181">
    <property type="entry name" value="Acyl_CoA_acyltransferase"/>
</dbReference>
<dbReference type="Gene3D" id="3.40.630.30">
    <property type="match status" value="1"/>
</dbReference>
<dbReference type="PANTHER" id="PTHR43792">
    <property type="entry name" value="GNAT FAMILY, PUTATIVE (AFU_ORTHOLOGUE AFUA_3G00765)-RELATED-RELATED"/>
    <property type="match status" value="1"/>
</dbReference>
<dbReference type="PANTHER" id="PTHR43792:SF1">
    <property type="entry name" value="N-ACETYLTRANSFERASE DOMAIN-CONTAINING PROTEIN"/>
    <property type="match status" value="1"/>
</dbReference>
<feature type="domain" description="N-acetyltransferase" evidence="1">
    <location>
        <begin position="16"/>
        <end position="168"/>
    </location>
</feature>
<dbReference type="SUPFAM" id="SSF55729">
    <property type="entry name" value="Acyl-CoA N-acyltransferases (Nat)"/>
    <property type="match status" value="1"/>
</dbReference>
<dbReference type="Pfam" id="PF13302">
    <property type="entry name" value="Acetyltransf_3"/>
    <property type="match status" value="1"/>
</dbReference>
<dbReference type="Proteomes" id="UP001355056">
    <property type="component" value="Unassembled WGS sequence"/>
</dbReference>
<evidence type="ECO:0000313" key="2">
    <source>
        <dbReference type="EMBL" id="MEG3184814.1"/>
    </source>
</evidence>
<organism evidence="2 3">
    <name type="scientific">Novilysobacter erysipheiresistens</name>
    <dbReference type="NCBI Taxonomy" id="1749332"/>
    <lineage>
        <taxon>Bacteria</taxon>
        <taxon>Pseudomonadati</taxon>
        <taxon>Pseudomonadota</taxon>
        <taxon>Gammaproteobacteria</taxon>
        <taxon>Lysobacterales</taxon>
        <taxon>Lysobacteraceae</taxon>
        <taxon>Novilysobacter</taxon>
    </lineage>
</organism>
<sequence>MKLEITNSPVIETERLILRVPRIEDFDRYAEAFADDSSHFIGGPLTRGDAWRRFLQVPGAWLLQGFGMFSIIDKSSGQWLGQAGPWKPDGWPGNEVGYSFHPDARGKGHATEACTAAIDWAFDTLGWSDVIHCIDPANTGSQGVAKRLGSQVRGPGKLPPPLDVHPVEMWGQSREQWFARRPRG</sequence>
<dbReference type="InterPro" id="IPR051531">
    <property type="entry name" value="N-acetyltransferase"/>
</dbReference>
<comment type="caution">
    <text evidence="2">The sequence shown here is derived from an EMBL/GenBank/DDBJ whole genome shotgun (WGS) entry which is preliminary data.</text>
</comment>
<accession>A0ABU7Z0Z4</accession>
<evidence type="ECO:0000259" key="1">
    <source>
        <dbReference type="PROSITE" id="PS51186"/>
    </source>
</evidence>
<dbReference type="EMBL" id="JAXGFP010000006">
    <property type="protein sequence ID" value="MEG3184814.1"/>
    <property type="molecule type" value="Genomic_DNA"/>
</dbReference>